<comment type="caution">
    <text evidence="3">The sequence shown here is derived from an EMBL/GenBank/DDBJ whole genome shotgun (WGS) entry which is preliminary data.</text>
</comment>
<accession>A0A9D2R0C7</accession>
<evidence type="ECO:0000256" key="1">
    <source>
        <dbReference type="SAM" id="MobiDB-lite"/>
    </source>
</evidence>
<dbReference type="EMBL" id="DWUV01000014">
    <property type="protein sequence ID" value="HJD33038.1"/>
    <property type="molecule type" value="Genomic_DNA"/>
</dbReference>
<dbReference type="Pfam" id="PF19623">
    <property type="entry name" value="DUF6128"/>
    <property type="match status" value="1"/>
</dbReference>
<evidence type="ECO:0000313" key="4">
    <source>
        <dbReference type="Proteomes" id="UP000823897"/>
    </source>
</evidence>
<protein>
    <recommendedName>
        <fullName evidence="2">DUF6128 domain-containing protein</fullName>
    </recommendedName>
</protein>
<feature type="region of interest" description="Disordered" evidence="1">
    <location>
        <begin position="150"/>
        <end position="214"/>
    </location>
</feature>
<sequence>MNPGTFYLYEYENNKRRRNVGFIKTARHYRSCILQIHAADIPAGNGASLELYAFFRSGQDLIAEQIAVLNCFRRNISARLPIAENSFPEGRPLPQIDGFLICLPGNRHTLFWMASDLFFDVDISRMRIPSREQAGKDIRAARADIRAAGAAELPARSETPVRSEAPVPPEITDSPEAPAQPDTLRSSEMPAQPDTPESSEAAVHSDTSDQPSAKKIGRSDIALLPRKFWPLANNSFLLHGYHNYGHLMLIEEGGRAWLGVPGIYSPQEARAADLFGFPRFTRSFAAFPDLAEEERSDSSDFGHWCRCVGQNIPFIS</sequence>
<evidence type="ECO:0000313" key="3">
    <source>
        <dbReference type="EMBL" id="HJD33038.1"/>
    </source>
</evidence>
<organism evidence="3 4">
    <name type="scientific">Candidatus Mediterraneibacter tabaqchaliae</name>
    <dbReference type="NCBI Taxonomy" id="2838689"/>
    <lineage>
        <taxon>Bacteria</taxon>
        <taxon>Bacillati</taxon>
        <taxon>Bacillota</taxon>
        <taxon>Clostridia</taxon>
        <taxon>Lachnospirales</taxon>
        <taxon>Lachnospiraceae</taxon>
        <taxon>Mediterraneibacter</taxon>
    </lineage>
</organism>
<evidence type="ECO:0000259" key="2">
    <source>
        <dbReference type="Pfam" id="PF19623"/>
    </source>
</evidence>
<reference evidence="3" key="2">
    <citation type="submission" date="2021-04" db="EMBL/GenBank/DDBJ databases">
        <authorList>
            <person name="Gilroy R."/>
        </authorList>
    </citation>
    <scope>NUCLEOTIDE SEQUENCE</scope>
    <source>
        <strain evidence="3">ChiGjej3B3-11674</strain>
    </source>
</reference>
<reference evidence="3" key="1">
    <citation type="journal article" date="2021" name="PeerJ">
        <title>Extensive microbial diversity within the chicken gut microbiome revealed by metagenomics and culture.</title>
        <authorList>
            <person name="Gilroy R."/>
            <person name="Ravi A."/>
            <person name="Getino M."/>
            <person name="Pursley I."/>
            <person name="Horton D.L."/>
            <person name="Alikhan N.F."/>
            <person name="Baker D."/>
            <person name="Gharbi K."/>
            <person name="Hall N."/>
            <person name="Watson M."/>
            <person name="Adriaenssens E.M."/>
            <person name="Foster-Nyarko E."/>
            <person name="Jarju S."/>
            <person name="Secka A."/>
            <person name="Antonio M."/>
            <person name="Oren A."/>
            <person name="Chaudhuri R.R."/>
            <person name="La Ragione R."/>
            <person name="Hildebrand F."/>
            <person name="Pallen M.J."/>
        </authorList>
    </citation>
    <scope>NUCLEOTIDE SEQUENCE</scope>
    <source>
        <strain evidence="3">ChiGjej3B3-11674</strain>
    </source>
</reference>
<dbReference type="Proteomes" id="UP000823897">
    <property type="component" value="Unassembled WGS sequence"/>
</dbReference>
<name>A0A9D2R0C7_9FIRM</name>
<feature type="domain" description="DUF6128" evidence="2">
    <location>
        <begin position="215"/>
        <end position="281"/>
    </location>
</feature>
<dbReference type="InterPro" id="IPR046131">
    <property type="entry name" value="DUF6128"/>
</dbReference>
<gene>
    <name evidence="3" type="ORF">H9911_00670</name>
</gene>
<proteinExistence type="predicted"/>
<dbReference type="AlphaFoldDB" id="A0A9D2R0C7"/>